<evidence type="ECO:0000313" key="8">
    <source>
        <dbReference type="Proteomes" id="UP000752292"/>
    </source>
</evidence>
<evidence type="ECO:0000256" key="1">
    <source>
        <dbReference type="ARBA" id="ARBA00009741"/>
    </source>
</evidence>
<protein>
    <recommendedName>
        <fullName evidence="6">Ribosomal protein L11 methyltransferase</fullName>
        <shortName evidence="6">L11 Mtase</shortName>
        <ecNumber evidence="6">2.1.1.-</ecNumber>
    </recommendedName>
</protein>
<gene>
    <name evidence="6" type="primary">prmA</name>
    <name evidence="7" type="ORF">HY618_02300</name>
</gene>
<dbReference type="GO" id="GO:0005737">
    <property type="term" value="C:cytoplasm"/>
    <property type="evidence" value="ECO:0007669"/>
    <property type="project" value="UniProtKB-SubCell"/>
</dbReference>
<comment type="catalytic activity">
    <reaction evidence="6">
        <text>L-lysyl-[protein] + 3 S-adenosyl-L-methionine = N(6),N(6),N(6)-trimethyl-L-lysyl-[protein] + 3 S-adenosyl-L-homocysteine + 3 H(+)</text>
        <dbReference type="Rhea" id="RHEA:54192"/>
        <dbReference type="Rhea" id="RHEA-COMP:9752"/>
        <dbReference type="Rhea" id="RHEA-COMP:13826"/>
        <dbReference type="ChEBI" id="CHEBI:15378"/>
        <dbReference type="ChEBI" id="CHEBI:29969"/>
        <dbReference type="ChEBI" id="CHEBI:57856"/>
        <dbReference type="ChEBI" id="CHEBI:59789"/>
        <dbReference type="ChEBI" id="CHEBI:61961"/>
    </reaction>
</comment>
<feature type="binding site" evidence="6">
    <location>
        <position position="159"/>
    </location>
    <ligand>
        <name>S-adenosyl-L-methionine</name>
        <dbReference type="ChEBI" id="CHEBI:59789"/>
    </ligand>
</feature>
<dbReference type="Gene3D" id="3.40.50.150">
    <property type="entry name" value="Vaccinia Virus protein VP39"/>
    <property type="match status" value="1"/>
</dbReference>
<accession>A0A932ZRV3</accession>
<evidence type="ECO:0000256" key="3">
    <source>
        <dbReference type="ARBA" id="ARBA00022603"/>
    </source>
</evidence>
<evidence type="ECO:0000256" key="5">
    <source>
        <dbReference type="ARBA" id="ARBA00022691"/>
    </source>
</evidence>
<keyword evidence="2 6" id="KW-0963">Cytoplasm</keyword>
<evidence type="ECO:0000256" key="6">
    <source>
        <dbReference type="HAMAP-Rule" id="MF_00735"/>
    </source>
</evidence>
<comment type="subcellular location">
    <subcellularLocation>
        <location evidence="6">Cytoplasm</location>
    </subcellularLocation>
</comment>
<dbReference type="HAMAP" id="MF_00735">
    <property type="entry name" value="Methyltr_PrmA"/>
    <property type="match status" value="1"/>
</dbReference>
<keyword evidence="3 6" id="KW-0489">Methyltransferase</keyword>
<dbReference type="SUPFAM" id="SSF53335">
    <property type="entry name" value="S-adenosyl-L-methionine-dependent methyltransferases"/>
    <property type="match status" value="1"/>
</dbReference>
<proteinExistence type="inferred from homology"/>
<feature type="binding site" evidence="6">
    <location>
        <position position="136"/>
    </location>
    <ligand>
        <name>S-adenosyl-L-methionine</name>
        <dbReference type="ChEBI" id="CHEBI:59789"/>
    </ligand>
</feature>
<keyword evidence="7" id="KW-0687">Ribonucleoprotein</keyword>
<dbReference type="GO" id="GO:0008276">
    <property type="term" value="F:protein methyltransferase activity"/>
    <property type="evidence" value="ECO:0007669"/>
    <property type="project" value="UniProtKB-UniRule"/>
</dbReference>
<dbReference type="InterPro" id="IPR004498">
    <property type="entry name" value="Ribosomal_PrmA_MeTrfase"/>
</dbReference>
<comment type="similarity">
    <text evidence="1 6">Belongs to the methyltransferase superfamily. PrmA family.</text>
</comment>
<keyword evidence="4 6" id="KW-0808">Transferase</keyword>
<feature type="binding site" evidence="6">
    <location>
        <position position="228"/>
    </location>
    <ligand>
        <name>S-adenosyl-L-methionine</name>
        <dbReference type="ChEBI" id="CHEBI:59789"/>
    </ligand>
</feature>
<dbReference type="Proteomes" id="UP000752292">
    <property type="component" value="Unassembled WGS sequence"/>
</dbReference>
<dbReference type="PANTHER" id="PTHR43648:SF1">
    <property type="entry name" value="ELECTRON TRANSFER FLAVOPROTEIN BETA SUBUNIT LYSINE METHYLTRANSFERASE"/>
    <property type="match status" value="1"/>
</dbReference>
<dbReference type="GO" id="GO:0005840">
    <property type="term" value="C:ribosome"/>
    <property type="evidence" value="ECO:0007669"/>
    <property type="project" value="UniProtKB-KW"/>
</dbReference>
<dbReference type="Pfam" id="PF06325">
    <property type="entry name" value="PrmA"/>
    <property type="match status" value="1"/>
</dbReference>
<feature type="binding site" evidence="6">
    <location>
        <position position="181"/>
    </location>
    <ligand>
        <name>S-adenosyl-L-methionine</name>
        <dbReference type="ChEBI" id="CHEBI:59789"/>
    </ligand>
</feature>
<keyword evidence="7" id="KW-0689">Ribosomal protein</keyword>
<organism evidence="7 8">
    <name type="scientific">Tectimicrobiota bacterium</name>
    <dbReference type="NCBI Taxonomy" id="2528274"/>
    <lineage>
        <taxon>Bacteria</taxon>
        <taxon>Pseudomonadati</taxon>
        <taxon>Nitrospinota/Tectimicrobiota group</taxon>
        <taxon>Candidatus Tectimicrobiota</taxon>
    </lineage>
</organism>
<comment type="function">
    <text evidence="6">Methylates ribosomal protein L11.</text>
</comment>
<keyword evidence="5 6" id="KW-0949">S-adenosyl-L-methionine</keyword>
<dbReference type="CDD" id="cd02440">
    <property type="entry name" value="AdoMet_MTases"/>
    <property type="match status" value="1"/>
</dbReference>
<dbReference type="InterPro" id="IPR050078">
    <property type="entry name" value="Ribosomal_L11_MeTrfase_PrmA"/>
</dbReference>
<reference evidence="7" key="1">
    <citation type="submission" date="2020-07" db="EMBL/GenBank/DDBJ databases">
        <title>Huge and variable diversity of episymbiotic CPR bacteria and DPANN archaea in groundwater ecosystems.</title>
        <authorList>
            <person name="He C.Y."/>
            <person name="Keren R."/>
            <person name="Whittaker M."/>
            <person name="Farag I.F."/>
            <person name="Doudna J."/>
            <person name="Cate J.H.D."/>
            <person name="Banfield J.F."/>
        </authorList>
    </citation>
    <scope>NUCLEOTIDE SEQUENCE</scope>
    <source>
        <strain evidence="7">NC_groundwater_1370_Ag_S-0.2um_69_93</strain>
    </source>
</reference>
<evidence type="ECO:0000256" key="4">
    <source>
        <dbReference type="ARBA" id="ARBA00022679"/>
    </source>
</evidence>
<dbReference type="PANTHER" id="PTHR43648">
    <property type="entry name" value="ELECTRON TRANSFER FLAVOPROTEIN BETA SUBUNIT LYSINE METHYLTRANSFERASE"/>
    <property type="match status" value="1"/>
</dbReference>
<dbReference type="EMBL" id="JACQRX010000102">
    <property type="protein sequence ID" value="MBI4251264.1"/>
    <property type="molecule type" value="Genomic_DNA"/>
</dbReference>
<sequence>MPSPWLQLIAQVPAGAAEDAAARLIEAGASAVEERPGPPGTLLLLTHFRMEPGATERLRAAEAALAAMGLRKEALTLRQAEDQNWVEKTRGFFTAQPIGERLWLRPPWENTPPPPGRAEVVIDPGMAFGTGRHPSTRLCLQAIDWLCAEHPPARFLDVGCGSGILAMAALKLGAAEALALDLDPAAVESTLAAARMNGVAGRLRAGLGTLEIALLGDWAGRVELLAANIFLTPLRELMPRFAQALAPPGNGQGGRGVLSGIGYEQADALAQAAEGAGLRVLRRERLEEWASLEVERP</sequence>
<dbReference type="AlphaFoldDB" id="A0A932ZRV3"/>
<comment type="caution">
    <text evidence="7">The sequence shown here is derived from an EMBL/GenBank/DDBJ whole genome shotgun (WGS) entry which is preliminary data.</text>
</comment>
<evidence type="ECO:0000313" key="7">
    <source>
        <dbReference type="EMBL" id="MBI4251264.1"/>
    </source>
</evidence>
<dbReference type="EC" id="2.1.1.-" evidence="6"/>
<evidence type="ECO:0000256" key="2">
    <source>
        <dbReference type="ARBA" id="ARBA00022490"/>
    </source>
</evidence>
<dbReference type="GO" id="GO:0032259">
    <property type="term" value="P:methylation"/>
    <property type="evidence" value="ECO:0007669"/>
    <property type="project" value="UniProtKB-KW"/>
</dbReference>
<dbReference type="InterPro" id="IPR029063">
    <property type="entry name" value="SAM-dependent_MTases_sf"/>
</dbReference>
<name>A0A932ZRV3_UNCTE</name>